<dbReference type="AlphaFoldDB" id="A0A1H6L167"/>
<reference evidence="2" key="1">
    <citation type="submission" date="2016-10" db="EMBL/GenBank/DDBJ databases">
        <authorList>
            <person name="Varghese N."/>
            <person name="Submissions S."/>
        </authorList>
    </citation>
    <scope>NUCLEOTIDE SEQUENCE [LARGE SCALE GENOMIC DNA]</scope>
    <source>
        <strain evidence="2">DSM 19326</strain>
    </source>
</reference>
<dbReference type="EMBL" id="FNWX01000031">
    <property type="protein sequence ID" value="SEH79082.1"/>
    <property type="molecule type" value="Genomic_DNA"/>
</dbReference>
<evidence type="ECO:0000313" key="2">
    <source>
        <dbReference type="Proteomes" id="UP000198555"/>
    </source>
</evidence>
<proteinExistence type="predicted"/>
<dbReference type="RefSeq" id="WP_089770477.1">
    <property type="nucleotide sequence ID" value="NZ_FNWX01000031.1"/>
</dbReference>
<evidence type="ECO:0000313" key="1">
    <source>
        <dbReference type="EMBL" id="SEH79082.1"/>
    </source>
</evidence>
<protein>
    <submittedName>
        <fullName evidence="1">Uncharacterized protein</fullName>
    </submittedName>
</protein>
<keyword evidence="2" id="KW-1185">Reference proteome</keyword>
<organism evidence="1 2">
    <name type="scientific">Epilithonimonas hominis</name>
    <dbReference type="NCBI Taxonomy" id="420404"/>
    <lineage>
        <taxon>Bacteria</taxon>
        <taxon>Pseudomonadati</taxon>
        <taxon>Bacteroidota</taxon>
        <taxon>Flavobacteriia</taxon>
        <taxon>Flavobacteriales</taxon>
        <taxon>Weeksellaceae</taxon>
        <taxon>Chryseobacterium group</taxon>
        <taxon>Epilithonimonas</taxon>
    </lineage>
</organism>
<dbReference type="Proteomes" id="UP000198555">
    <property type="component" value="Unassembled WGS sequence"/>
</dbReference>
<dbReference type="STRING" id="420404.SAMN05421793_13113"/>
<gene>
    <name evidence="1" type="ORF">SAMN05421793_13113</name>
</gene>
<sequence length="61" mass="7010">MGKVRKQKERFALKISISAFFSERKNKNFLLLKVTYFTYFNNPMKKGAILTLNPSPNGEGP</sequence>
<name>A0A1H6L167_9FLAO</name>
<accession>A0A1H6L167</accession>